<dbReference type="PANTHER" id="PTHR44809:SF1">
    <property type="entry name" value="PROTEIN O-MANNOSYL-TRANSFERASE TMTC1"/>
    <property type="match status" value="1"/>
</dbReference>
<keyword evidence="2" id="KW-1185">Reference proteome</keyword>
<evidence type="ECO:0000313" key="1">
    <source>
        <dbReference type="EMBL" id="GIZ05344.1"/>
    </source>
</evidence>
<dbReference type="PROSITE" id="PS51257">
    <property type="entry name" value="PROKAR_LIPOPROTEIN"/>
    <property type="match status" value="1"/>
</dbReference>
<accession>A0AAV4YEI4</accession>
<dbReference type="EMBL" id="BPLR01019290">
    <property type="protein sequence ID" value="GIZ05344.1"/>
    <property type="molecule type" value="Genomic_DNA"/>
</dbReference>
<protein>
    <submittedName>
        <fullName evidence="1">Uncharacterized protein</fullName>
    </submittedName>
</protein>
<dbReference type="InterPro" id="IPR052943">
    <property type="entry name" value="TMTC_O-mannosyl-trnsfr"/>
</dbReference>
<organism evidence="1 2">
    <name type="scientific">Caerostris extrusa</name>
    <name type="common">Bark spider</name>
    <name type="synonym">Caerostris bankana</name>
    <dbReference type="NCBI Taxonomy" id="172846"/>
    <lineage>
        <taxon>Eukaryota</taxon>
        <taxon>Metazoa</taxon>
        <taxon>Ecdysozoa</taxon>
        <taxon>Arthropoda</taxon>
        <taxon>Chelicerata</taxon>
        <taxon>Arachnida</taxon>
        <taxon>Araneae</taxon>
        <taxon>Araneomorphae</taxon>
        <taxon>Entelegynae</taxon>
        <taxon>Araneoidea</taxon>
        <taxon>Araneidae</taxon>
        <taxon>Caerostris</taxon>
    </lineage>
</organism>
<dbReference type="AlphaFoldDB" id="A0AAV4YEI4"/>
<proteinExistence type="predicted"/>
<dbReference type="PANTHER" id="PTHR44809">
    <property type="match status" value="1"/>
</dbReference>
<sequence length="109" mass="12380">MKMGRDILMNSASSTTSCLYPSSNSHPRYRKRIHLILDAPRILRSRNPITDALHPNLLQLVVAACILCYANSLDGEFVHDDMVSITMNPDVIGENAVKEIFFNDFWESR</sequence>
<name>A0AAV4YEI4_CAEEX</name>
<reference evidence="1 2" key="1">
    <citation type="submission" date="2021-06" db="EMBL/GenBank/DDBJ databases">
        <title>Caerostris extrusa draft genome.</title>
        <authorList>
            <person name="Kono N."/>
            <person name="Arakawa K."/>
        </authorList>
    </citation>
    <scope>NUCLEOTIDE SEQUENCE [LARGE SCALE GENOMIC DNA]</scope>
</reference>
<dbReference type="Proteomes" id="UP001054945">
    <property type="component" value="Unassembled WGS sequence"/>
</dbReference>
<comment type="caution">
    <text evidence="1">The sequence shown here is derived from an EMBL/GenBank/DDBJ whole genome shotgun (WGS) entry which is preliminary data.</text>
</comment>
<evidence type="ECO:0000313" key="2">
    <source>
        <dbReference type="Proteomes" id="UP001054945"/>
    </source>
</evidence>
<gene>
    <name evidence="1" type="primary">AVEN_48965_1</name>
    <name evidence="1" type="ORF">CEXT_216581</name>
</gene>